<dbReference type="OrthoDB" id="223661at2"/>
<dbReference type="Gene3D" id="1.25.40.10">
    <property type="entry name" value="Tetratricopeptide repeat domain"/>
    <property type="match status" value="3"/>
</dbReference>
<evidence type="ECO:0000313" key="2">
    <source>
        <dbReference type="Proteomes" id="UP000237819"/>
    </source>
</evidence>
<reference evidence="1 2" key="1">
    <citation type="submission" date="2018-02" db="EMBL/GenBank/DDBJ databases">
        <title>Comparative genomes isolates from brazilian mangrove.</title>
        <authorList>
            <person name="Araujo J.E."/>
            <person name="Taketani R.G."/>
            <person name="Silva M.C.P."/>
            <person name="Loureco M.V."/>
            <person name="Andreote F.D."/>
        </authorList>
    </citation>
    <scope>NUCLEOTIDE SEQUENCE [LARGE SCALE GENOMIC DNA]</scope>
    <source>
        <strain evidence="1 2">Nap-Phe MGV</strain>
    </source>
</reference>
<accession>A0A2S8GP04</accession>
<organism evidence="1 2">
    <name type="scientific">Blastopirellula marina</name>
    <dbReference type="NCBI Taxonomy" id="124"/>
    <lineage>
        <taxon>Bacteria</taxon>
        <taxon>Pseudomonadati</taxon>
        <taxon>Planctomycetota</taxon>
        <taxon>Planctomycetia</taxon>
        <taxon>Pirellulales</taxon>
        <taxon>Pirellulaceae</taxon>
        <taxon>Blastopirellula</taxon>
    </lineage>
</organism>
<dbReference type="Proteomes" id="UP000237819">
    <property type="component" value="Unassembled WGS sequence"/>
</dbReference>
<name>A0A2S8GP04_9BACT</name>
<sequence length="892" mass="100947">MLRATSKFDRCFSRALGFFPALLGLLALVSVAMGQTVPFQDPRPTQQMIDEYHRVDQYLSKLRLTDQRLILIQRYLLRPLPPNQRQELIETASRLYATQLMTYADDPVRSKHYLDQVKEFLEANPSADTPELQVMLLQADYNRGESAAAQWLNDPTEIESRKTAAEIFARIAPKLVEYHRTIQTRVDDKYIFIDRMPPGPDRDQLEADNEKLEGVVGRAAFFGAWSNYYLTVIGQNVEKERLTLIAIDLFRDLLDLKQDAGEGAAPWYERADPQRLGLQQEWRARALIGLGMAETLDDDLPDARRCFQFLRNGPTPAEIADQSEYWYVRGLLNAGKTDEAAHFSKQIVQDIHGTSSPGKTSLCVLLANAGLREGESNATLYEMGIQGLIGLAKLGHHSAAVQLMEKYEIDLEDSPGFYMLWLVGQQKFAEAEQTQSDADYRLAQDQLRQALASPEAEQDLHSSSECRYTLGWCCYRLGENIEAGQYFRDAVLGLKGTNPTKGAESAWMAFVSYQQIAKEEPRYGLRAIEVLEDLKRDFPDHSYAQKADYFIAKLQQSRGSMTSSIRQLQSIQPSDPNFWSARFDLCNLLRQKIDQAASDDERQELARQLKDIADDLRTRLKPDSAPADHTSRVAGCLLTTADLARKKFLPEADFAKYVEQARTLLDKLPAEDRTWIDYHYQALLLARQQKQQGEVAQHAQWLLDNAKGTPYEQSALIIRALEIDRLVDATSSPGENLLQEGYDTYSRLTKHLGTTPAALEKSKNAKVACSKAASFAEQLNNWEAAAKPLRSLVEAYPQEQDYLQRLGRAEFQLGNYAASLPHWRTLLAGLDKSSPEWFEAKYHQLASLRETDLDQARTVLEQFQLLHPDWGLPPWRDKIKSTAAEISAAGPP</sequence>
<dbReference type="RefSeq" id="WP_105335130.1">
    <property type="nucleotide sequence ID" value="NZ_PUHZ01000010.1"/>
</dbReference>
<proteinExistence type="predicted"/>
<protein>
    <recommendedName>
        <fullName evidence="3">Tetratricopeptide repeat protein</fullName>
    </recommendedName>
</protein>
<dbReference type="SUPFAM" id="SSF48452">
    <property type="entry name" value="TPR-like"/>
    <property type="match status" value="2"/>
</dbReference>
<evidence type="ECO:0008006" key="3">
    <source>
        <dbReference type="Google" id="ProtNLM"/>
    </source>
</evidence>
<evidence type="ECO:0000313" key="1">
    <source>
        <dbReference type="EMBL" id="PQO46159.1"/>
    </source>
</evidence>
<dbReference type="AlphaFoldDB" id="A0A2S8GP04"/>
<gene>
    <name evidence="1" type="ORF">C5Y93_09215</name>
</gene>
<comment type="caution">
    <text evidence="1">The sequence shown here is derived from an EMBL/GenBank/DDBJ whole genome shotgun (WGS) entry which is preliminary data.</text>
</comment>
<dbReference type="EMBL" id="PUHZ01000010">
    <property type="protein sequence ID" value="PQO46159.1"/>
    <property type="molecule type" value="Genomic_DNA"/>
</dbReference>
<dbReference type="InterPro" id="IPR011990">
    <property type="entry name" value="TPR-like_helical_dom_sf"/>
</dbReference>